<evidence type="ECO:0000313" key="2">
    <source>
        <dbReference type="EMBL" id="TVU24409.1"/>
    </source>
</evidence>
<organism evidence="2 3">
    <name type="scientific">Eragrostis curvula</name>
    <name type="common">weeping love grass</name>
    <dbReference type="NCBI Taxonomy" id="38414"/>
    <lineage>
        <taxon>Eukaryota</taxon>
        <taxon>Viridiplantae</taxon>
        <taxon>Streptophyta</taxon>
        <taxon>Embryophyta</taxon>
        <taxon>Tracheophyta</taxon>
        <taxon>Spermatophyta</taxon>
        <taxon>Magnoliopsida</taxon>
        <taxon>Liliopsida</taxon>
        <taxon>Poales</taxon>
        <taxon>Poaceae</taxon>
        <taxon>PACMAD clade</taxon>
        <taxon>Chloridoideae</taxon>
        <taxon>Eragrostideae</taxon>
        <taxon>Eragrostidinae</taxon>
        <taxon>Eragrostis</taxon>
    </lineage>
</organism>
<dbReference type="EMBL" id="RWGY01000013">
    <property type="protein sequence ID" value="TVU24409.1"/>
    <property type="molecule type" value="Genomic_DNA"/>
</dbReference>
<dbReference type="OrthoDB" id="687234at2759"/>
<feature type="region of interest" description="Disordered" evidence="1">
    <location>
        <begin position="74"/>
        <end position="93"/>
    </location>
</feature>
<dbReference type="PANTHER" id="PTHR35166">
    <property type="entry name" value="OS05G0193700 PROTEIN-RELATED"/>
    <property type="match status" value="1"/>
</dbReference>
<dbReference type="Gramene" id="TVU24409">
    <property type="protein sequence ID" value="TVU24409"/>
    <property type="gene ID" value="EJB05_26843"/>
</dbReference>
<keyword evidence="3" id="KW-1185">Reference proteome</keyword>
<comment type="caution">
    <text evidence="2">The sequence shown here is derived from an EMBL/GenBank/DDBJ whole genome shotgun (WGS) entry which is preliminary data.</text>
</comment>
<reference evidence="2 3" key="1">
    <citation type="journal article" date="2019" name="Sci. Rep.">
        <title>A high-quality genome of Eragrostis curvula grass provides insights into Poaceae evolution and supports new strategies to enhance forage quality.</title>
        <authorList>
            <person name="Carballo J."/>
            <person name="Santos B.A.C.M."/>
            <person name="Zappacosta D."/>
            <person name="Garbus I."/>
            <person name="Selva J.P."/>
            <person name="Gallo C.A."/>
            <person name="Diaz A."/>
            <person name="Albertini E."/>
            <person name="Caccamo M."/>
            <person name="Echenique V."/>
        </authorList>
    </citation>
    <scope>NUCLEOTIDE SEQUENCE [LARGE SCALE GENOMIC DNA]</scope>
    <source>
        <strain evidence="3">cv. Victoria</strain>
        <tissue evidence="2">Leaf</tissue>
    </source>
</reference>
<evidence type="ECO:0000256" key="1">
    <source>
        <dbReference type="SAM" id="MobiDB-lite"/>
    </source>
</evidence>
<name>A0A5J9UKU8_9POAL</name>
<feature type="non-terminal residue" evidence="2">
    <location>
        <position position="1"/>
    </location>
</feature>
<dbReference type="AlphaFoldDB" id="A0A5J9UKU8"/>
<dbReference type="Proteomes" id="UP000324897">
    <property type="component" value="Chromosome 2"/>
</dbReference>
<evidence type="ECO:0000313" key="3">
    <source>
        <dbReference type="Proteomes" id="UP000324897"/>
    </source>
</evidence>
<feature type="region of interest" description="Disordered" evidence="1">
    <location>
        <begin position="104"/>
        <end position="130"/>
    </location>
</feature>
<dbReference type="PANTHER" id="PTHR35166:SF20">
    <property type="entry name" value="EXPRESSED PROTEIN"/>
    <property type="match status" value="1"/>
</dbReference>
<protein>
    <submittedName>
        <fullName evidence="2">Uncharacterized protein</fullName>
    </submittedName>
</protein>
<sequence>MAGGEDASTRCTAGGVGAAGVVAEGRTMESCAAKRKAGEAASGGQLLGPVKECTTRRKAEEASGCAVMATAVAKAEDAAGEKPPAPKHRMSNKEIRWILSRKPSAGPSHYRALKESNPDLTPPPEEEMDESKKNLYFMAKAFYRMEENYPKQQEWVRQELETKGYVELDDDLVRRRAEVQAAVEEEWKKIEALLLSETEGEDDDDESDDDDF</sequence>
<accession>A0A5J9UKU8</accession>
<gene>
    <name evidence="2" type="ORF">EJB05_26843</name>
</gene>
<proteinExistence type="predicted"/>